<evidence type="ECO:0000313" key="3">
    <source>
        <dbReference type="Proteomes" id="UP001218188"/>
    </source>
</evidence>
<feature type="compositionally biased region" description="Acidic residues" evidence="1">
    <location>
        <begin position="226"/>
        <end position="240"/>
    </location>
</feature>
<protein>
    <submittedName>
        <fullName evidence="2">Uncharacterized protein</fullName>
    </submittedName>
</protein>
<accession>A0AAD6SCK7</accession>
<feature type="compositionally biased region" description="Basic residues" evidence="1">
    <location>
        <begin position="249"/>
        <end position="258"/>
    </location>
</feature>
<keyword evidence="3" id="KW-1185">Reference proteome</keyword>
<proteinExistence type="predicted"/>
<reference evidence="2" key="1">
    <citation type="submission" date="2023-03" db="EMBL/GenBank/DDBJ databases">
        <title>Massive genome expansion in bonnet fungi (Mycena s.s.) driven by repeated elements and novel gene families across ecological guilds.</title>
        <authorList>
            <consortium name="Lawrence Berkeley National Laboratory"/>
            <person name="Harder C.B."/>
            <person name="Miyauchi S."/>
            <person name="Viragh M."/>
            <person name="Kuo A."/>
            <person name="Thoen E."/>
            <person name="Andreopoulos B."/>
            <person name="Lu D."/>
            <person name="Skrede I."/>
            <person name="Drula E."/>
            <person name="Henrissat B."/>
            <person name="Morin E."/>
            <person name="Kohler A."/>
            <person name="Barry K."/>
            <person name="LaButti K."/>
            <person name="Morin E."/>
            <person name="Salamov A."/>
            <person name="Lipzen A."/>
            <person name="Mereny Z."/>
            <person name="Hegedus B."/>
            <person name="Baldrian P."/>
            <person name="Stursova M."/>
            <person name="Weitz H."/>
            <person name="Taylor A."/>
            <person name="Grigoriev I.V."/>
            <person name="Nagy L.G."/>
            <person name="Martin F."/>
            <person name="Kauserud H."/>
        </authorList>
    </citation>
    <scope>NUCLEOTIDE SEQUENCE</scope>
    <source>
        <strain evidence="2">CBHHK200</strain>
    </source>
</reference>
<evidence type="ECO:0000256" key="1">
    <source>
        <dbReference type="SAM" id="MobiDB-lite"/>
    </source>
</evidence>
<sequence>MPPHSPFIDDRAEEVPDAETPATVDPTPKKRVSAGKTANSSRCPKYWQPTKRVCGRRVHTASRRSCFPLEPLPPARHEDQLEDMPSRAPSPTIPLFPPVQMPGSRAPTPDCVPFHETDPRPHSFTPSMDQMRQRTPLFSPDPNSRRPTPFITPSMDQMRQRTPLFFPDPDSRGPTPFSQRGDSQAPTPAIPQLRLQTPLFHDRAVPARPDYENSKRPHSPASDPASEPDTDPDTEREDDERSTSSGPPPRKRVKKSHPRASAFLDLDAELSGADEDSDDPNEDEETLSDKGTSFSTLWYYIYSHDPDEGDELRAIARHHDDEAARDLAVPQQARPAAAAAPRPPMPLAAGTWIRYRRELSFVVSSRELLQVKKTGRKLKRVILKTELTDEKHRPVIPIRDHTERFRAADPHPSMAKATFIGLCPALAAGDRVVVVSGEFEHKMGPLYIWSLREVAREGKRVRMARVAEFNDGEKFGRFDVEVCHLKRHILDAFCPIQVHDRVCVVSGVIHRGLSGRVTELSDGLVSATDGEFEFTVDMRHVARDLRRGDVVRVTRGQFTGCTGLILHIGLGGSLEIWDAERSDNSNSENPSDEVQAQLLPVRSRNVELVDYQMAAYSAPYTRTSEVGARPLAEAVSDEPDPERERVREQIINLGQRLNDYNADDAPLDDEKTRKEIQDLYMSNIAKLSEKMAIPLTAADVHDIARVSKNLGLPSTVHERDRRLKEAELKFAYTGHRFEGIDVKIIRGANKGVHGVVFADHDSAARVERLAKKRRRGQDRNAKGIILTVRKEASNQRILVPIEDAQHLYSRTAVHKALYLPEAVLKGKQPKRQPPPQVVDDVYLQGPLEPVTQVNYPKPDMPLVGEADGTWVRAPEFRHVRIDVRLSGVQFIPKVSAKILKLEGQNGYLLAVDGVECNGDKIVVRGLGKTAVPVSVPPACVKPRRTDDDGKRLNEVQMRVVVVGPDSVGSTAEKGKYGFTVPAFSTAELVDVQFPDRILRGRFPYASLCLAKNVAIQSLTHHFVATPLPAM</sequence>
<feature type="compositionally biased region" description="Polar residues" evidence="1">
    <location>
        <begin position="176"/>
        <end position="186"/>
    </location>
</feature>
<comment type="caution">
    <text evidence="2">The sequence shown here is derived from an EMBL/GenBank/DDBJ whole genome shotgun (WGS) entry which is preliminary data.</text>
</comment>
<feature type="compositionally biased region" description="Acidic residues" evidence="1">
    <location>
        <begin position="266"/>
        <end position="286"/>
    </location>
</feature>
<feature type="compositionally biased region" description="Basic residues" evidence="1">
    <location>
        <begin position="53"/>
        <end position="62"/>
    </location>
</feature>
<feature type="compositionally biased region" description="Basic and acidic residues" evidence="1">
    <location>
        <begin position="200"/>
        <end position="215"/>
    </location>
</feature>
<dbReference type="AlphaFoldDB" id="A0AAD6SCK7"/>
<dbReference type="EMBL" id="JARJCM010000161">
    <property type="protein sequence ID" value="KAJ7025005.1"/>
    <property type="molecule type" value="Genomic_DNA"/>
</dbReference>
<name>A0AAD6SCK7_9AGAR</name>
<gene>
    <name evidence="2" type="ORF">C8F04DRAFT_1191920</name>
</gene>
<dbReference type="Proteomes" id="UP001218188">
    <property type="component" value="Unassembled WGS sequence"/>
</dbReference>
<evidence type="ECO:0000313" key="2">
    <source>
        <dbReference type="EMBL" id="KAJ7025005.1"/>
    </source>
</evidence>
<feature type="region of interest" description="Disordered" evidence="1">
    <location>
        <begin position="1"/>
        <end position="289"/>
    </location>
</feature>
<feature type="compositionally biased region" description="Pro residues" evidence="1">
    <location>
        <begin position="91"/>
        <end position="100"/>
    </location>
</feature>
<organism evidence="2 3">
    <name type="scientific">Mycena alexandri</name>
    <dbReference type="NCBI Taxonomy" id="1745969"/>
    <lineage>
        <taxon>Eukaryota</taxon>
        <taxon>Fungi</taxon>
        <taxon>Dikarya</taxon>
        <taxon>Basidiomycota</taxon>
        <taxon>Agaricomycotina</taxon>
        <taxon>Agaricomycetes</taxon>
        <taxon>Agaricomycetidae</taxon>
        <taxon>Agaricales</taxon>
        <taxon>Marasmiineae</taxon>
        <taxon>Mycenaceae</taxon>
        <taxon>Mycena</taxon>
    </lineage>
</organism>